<organism evidence="1">
    <name type="scientific">Rhizophora mucronata</name>
    <name type="common">Asiatic mangrove</name>
    <dbReference type="NCBI Taxonomy" id="61149"/>
    <lineage>
        <taxon>Eukaryota</taxon>
        <taxon>Viridiplantae</taxon>
        <taxon>Streptophyta</taxon>
        <taxon>Embryophyta</taxon>
        <taxon>Tracheophyta</taxon>
        <taxon>Spermatophyta</taxon>
        <taxon>Magnoliopsida</taxon>
        <taxon>eudicotyledons</taxon>
        <taxon>Gunneridae</taxon>
        <taxon>Pentapetalae</taxon>
        <taxon>rosids</taxon>
        <taxon>fabids</taxon>
        <taxon>Malpighiales</taxon>
        <taxon>Rhizophoraceae</taxon>
        <taxon>Rhizophora</taxon>
    </lineage>
</organism>
<dbReference type="EMBL" id="GGEC01090743">
    <property type="protein sequence ID" value="MBX71227.1"/>
    <property type="molecule type" value="Transcribed_RNA"/>
</dbReference>
<evidence type="ECO:0000313" key="1">
    <source>
        <dbReference type="EMBL" id="MBX71227.1"/>
    </source>
</evidence>
<name>A0A2P2QW97_RHIMU</name>
<protein>
    <submittedName>
        <fullName evidence="1">Uncharacterized protein</fullName>
    </submittedName>
</protein>
<proteinExistence type="predicted"/>
<sequence length="19" mass="2209">MNWSTLIRSICPECLLLCL</sequence>
<reference evidence="1" key="1">
    <citation type="submission" date="2018-02" db="EMBL/GenBank/DDBJ databases">
        <title>Rhizophora mucronata_Transcriptome.</title>
        <authorList>
            <person name="Meera S.P."/>
            <person name="Sreeshan A."/>
            <person name="Augustine A."/>
        </authorList>
    </citation>
    <scope>NUCLEOTIDE SEQUENCE</scope>
    <source>
        <tissue evidence="1">Leaf</tissue>
    </source>
</reference>
<dbReference type="AlphaFoldDB" id="A0A2P2QW97"/>
<accession>A0A2P2QW97</accession>